<proteinExistence type="predicted"/>
<dbReference type="EMBL" id="CP016540">
    <property type="protein sequence ID" value="ANU25979.1"/>
    <property type="molecule type" value="Genomic_DNA"/>
</dbReference>
<organism evidence="1 2">
    <name type="scientific">Planococcus versutus</name>
    <dbReference type="NCBI Taxonomy" id="1302659"/>
    <lineage>
        <taxon>Bacteria</taxon>
        <taxon>Bacillati</taxon>
        <taxon>Bacillota</taxon>
        <taxon>Bacilli</taxon>
        <taxon>Bacillales</taxon>
        <taxon>Caryophanaceae</taxon>
        <taxon>Planococcus</taxon>
    </lineage>
</organism>
<reference evidence="1" key="1">
    <citation type="submission" date="2016-10" db="EMBL/GenBank/DDBJ databases">
        <authorList>
            <person name="See-Too W.S."/>
        </authorList>
    </citation>
    <scope>NUCLEOTIDE SEQUENCE</scope>
    <source>
        <strain evidence="1">L10.15</strain>
    </source>
</reference>
<name>A0A1B1RYH5_9BACL</name>
<keyword evidence="2" id="KW-1185">Reference proteome</keyword>
<evidence type="ECO:0000313" key="1">
    <source>
        <dbReference type="EMBL" id="ANU25979.1"/>
    </source>
</evidence>
<evidence type="ECO:0008006" key="3">
    <source>
        <dbReference type="Google" id="ProtNLM"/>
    </source>
</evidence>
<evidence type="ECO:0000313" key="2">
    <source>
        <dbReference type="Proteomes" id="UP000053354"/>
    </source>
</evidence>
<accession>A0A1B1RYH5</accession>
<sequence>MLQHFKFKPMFDNHQLPGWNISFFHKNERITGEYHPDGTIVWSSNPPQDEETIKTMIHELMLYHVYD</sequence>
<dbReference type="KEGG" id="pll:I858_002780"/>
<protein>
    <recommendedName>
        <fullName evidence="3">YheE family protein</fullName>
    </recommendedName>
</protein>
<dbReference type="PIRSF" id="PIRSF037692">
    <property type="entry name" value="UCP037692"/>
    <property type="match status" value="1"/>
</dbReference>
<dbReference type="Pfam" id="PF17277">
    <property type="entry name" value="DUF5342"/>
    <property type="match status" value="1"/>
</dbReference>
<gene>
    <name evidence="1" type="ORF">I858_002780</name>
</gene>
<dbReference type="STRING" id="1302659.I858_002780"/>
<dbReference type="OrthoDB" id="2736244at2"/>
<dbReference type="InterPro" id="IPR017263">
    <property type="entry name" value="UCP037692"/>
</dbReference>
<dbReference type="Proteomes" id="UP000053354">
    <property type="component" value="Chromosome"/>
</dbReference>
<dbReference type="AlphaFoldDB" id="A0A1B1RYH5"/>
<dbReference type="RefSeq" id="WP_049694261.1">
    <property type="nucleotide sequence ID" value="NZ_CP016540.2"/>
</dbReference>